<protein>
    <submittedName>
        <fullName evidence="1">Uncharacterized protein</fullName>
    </submittedName>
</protein>
<dbReference type="AlphaFoldDB" id="A0A517PTC1"/>
<dbReference type="EMBL" id="CP036266">
    <property type="protein sequence ID" value="QDT22622.1"/>
    <property type="molecule type" value="Genomic_DNA"/>
</dbReference>
<evidence type="ECO:0000313" key="2">
    <source>
        <dbReference type="Proteomes" id="UP000320421"/>
    </source>
</evidence>
<evidence type="ECO:0000313" key="1">
    <source>
        <dbReference type="EMBL" id="QDT22622.1"/>
    </source>
</evidence>
<dbReference type="RefSeq" id="WP_145188784.1">
    <property type="nucleotide sequence ID" value="NZ_CP036266.1"/>
</dbReference>
<accession>A0A517PTC1</accession>
<dbReference type="Pfam" id="PF19692">
    <property type="entry name" value="DUF6193"/>
    <property type="match status" value="1"/>
</dbReference>
<dbReference type="OrthoDB" id="279190at2"/>
<gene>
    <name evidence="1" type="ORF">HG66A1_44300</name>
</gene>
<organism evidence="1 2">
    <name type="scientific">Gimesia chilikensis</name>
    <dbReference type="NCBI Taxonomy" id="2605989"/>
    <lineage>
        <taxon>Bacteria</taxon>
        <taxon>Pseudomonadati</taxon>
        <taxon>Planctomycetota</taxon>
        <taxon>Planctomycetia</taxon>
        <taxon>Planctomycetales</taxon>
        <taxon>Planctomycetaceae</taxon>
        <taxon>Gimesia</taxon>
    </lineage>
</organism>
<sequence length="265" mass="30587">MTDLHYPELTATDSLASLLCQKLGETDIMLRVVPYQERIENPSVAPDEQSVLLKYSRWNVTFENTERSIYLTCAADRRLFTCHCSEHEIPRARLQTSRLEEVAHLFRLWVLEQMDCAKLAHARGIGSVQVFPRISAHKVVDERWAKYDAHLADDPLGLNLFEFYQVAKATPELRQLFPFTSMWNLCFSRCTHYPFTRDCPHVRAKQKFKSRAVVPGYYEVFLRERYLGEGPAVIAARIVVSYLPRGCGPALLCTETNFQHFSEPL</sequence>
<name>A0A517PTC1_9PLAN</name>
<dbReference type="InterPro" id="IPR045682">
    <property type="entry name" value="DUF6193"/>
</dbReference>
<keyword evidence="2" id="KW-1185">Reference proteome</keyword>
<dbReference type="Proteomes" id="UP000320421">
    <property type="component" value="Chromosome"/>
</dbReference>
<reference evidence="1 2" key="1">
    <citation type="submission" date="2019-02" db="EMBL/GenBank/DDBJ databases">
        <title>Deep-cultivation of Planctomycetes and their phenomic and genomic characterization uncovers novel biology.</title>
        <authorList>
            <person name="Wiegand S."/>
            <person name="Jogler M."/>
            <person name="Boedeker C."/>
            <person name="Pinto D."/>
            <person name="Vollmers J."/>
            <person name="Rivas-Marin E."/>
            <person name="Kohn T."/>
            <person name="Peeters S.H."/>
            <person name="Heuer A."/>
            <person name="Rast P."/>
            <person name="Oberbeckmann S."/>
            <person name="Bunk B."/>
            <person name="Jeske O."/>
            <person name="Meyerdierks A."/>
            <person name="Storesund J.E."/>
            <person name="Kallscheuer N."/>
            <person name="Luecker S."/>
            <person name="Lage O.M."/>
            <person name="Pohl T."/>
            <person name="Merkel B.J."/>
            <person name="Hornburger P."/>
            <person name="Mueller R.-W."/>
            <person name="Bruemmer F."/>
            <person name="Labrenz M."/>
            <person name="Spormann A.M."/>
            <person name="Op den Camp H."/>
            <person name="Overmann J."/>
            <person name="Amann R."/>
            <person name="Jetten M.S.M."/>
            <person name="Mascher T."/>
            <person name="Medema M.H."/>
            <person name="Devos D.P."/>
            <person name="Kaster A.-K."/>
            <person name="Ovreas L."/>
            <person name="Rohde M."/>
            <person name="Galperin M.Y."/>
            <person name="Jogler C."/>
        </authorList>
    </citation>
    <scope>NUCLEOTIDE SEQUENCE [LARGE SCALE GENOMIC DNA]</scope>
    <source>
        <strain evidence="1 2">HG66A1</strain>
    </source>
</reference>
<proteinExistence type="predicted"/>